<dbReference type="InterPro" id="IPR007588">
    <property type="entry name" value="Znf_FLYWCH"/>
</dbReference>
<dbReference type="AlphaFoldDB" id="A0A0K2SY70"/>
<feature type="domain" description="MULE transposase" evidence="5">
    <location>
        <begin position="182"/>
        <end position="268"/>
    </location>
</feature>
<dbReference type="InterPro" id="IPR018289">
    <property type="entry name" value="MULE_transposase_dom"/>
</dbReference>
<keyword evidence="2" id="KW-0863">Zinc-finger</keyword>
<dbReference type="GO" id="GO:0008270">
    <property type="term" value="F:zinc ion binding"/>
    <property type="evidence" value="ECO:0007669"/>
    <property type="project" value="UniProtKB-KW"/>
</dbReference>
<evidence type="ECO:0000259" key="4">
    <source>
        <dbReference type="Pfam" id="PF04500"/>
    </source>
</evidence>
<dbReference type="OrthoDB" id="6381670at2759"/>
<keyword evidence="1" id="KW-0479">Metal-binding</keyword>
<evidence type="ECO:0000256" key="1">
    <source>
        <dbReference type="ARBA" id="ARBA00022723"/>
    </source>
</evidence>
<dbReference type="PANTHER" id="PTHR31665">
    <property type="entry name" value="FLYWCH FAMILY MEMBER 2-RELATED"/>
    <property type="match status" value="1"/>
</dbReference>
<dbReference type="Gene3D" id="2.20.25.240">
    <property type="match status" value="1"/>
</dbReference>
<evidence type="ECO:0008006" key="7">
    <source>
        <dbReference type="Google" id="ProtNLM"/>
    </source>
</evidence>
<keyword evidence="3" id="KW-0862">Zinc</keyword>
<accession>A0A0K2SY70</accession>
<dbReference type="EMBL" id="HACA01001353">
    <property type="protein sequence ID" value="CDW18714.1"/>
    <property type="molecule type" value="Transcribed_RNA"/>
</dbReference>
<evidence type="ECO:0000256" key="2">
    <source>
        <dbReference type="ARBA" id="ARBA00022771"/>
    </source>
</evidence>
<evidence type="ECO:0000259" key="5">
    <source>
        <dbReference type="Pfam" id="PF10551"/>
    </source>
</evidence>
<evidence type="ECO:0000313" key="6">
    <source>
        <dbReference type="EMBL" id="CDW18714.1"/>
    </source>
</evidence>
<proteinExistence type="predicted"/>
<feature type="domain" description="FLYWCH-type" evidence="4">
    <location>
        <begin position="21"/>
        <end position="76"/>
    </location>
</feature>
<dbReference type="Pfam" id="PF04500">
    <property type="entry name" value="FLYWCH"/>
    <property type="match status" value="1"/>
</dbReference>
<protein>
    <recommendedName>
        <fullName evidence="7">FLYWCH-type domain-containing protein</fullName>
    </recommendedName>
</protein>
<dbReference type="Pfam" id="PF10551">
    <property type="entry name" value="MULE"/>
    <property type="match status" value="1"/>
</dbReference>
<name>A0A0K2SY70_LEPSM</name>
<sequence>MYKISKRKAPLFSLVKNMDIIQTQMGGKKLLHEGYEYHLNKEVGDKIYWKCVKRKFCKGRAITQNGSLIISNQHSHSPNIDDCETKKLMQAIRTKSCQSEAPSSAIVKECMSQVPIEIARKLPKQESLSRSVRRYRKKNLIYEDLTLTTRGEEFLLFQNDEVQIYSTANNIDFLKRNKRWFGDGTFDSVPIGYQLYTIHALVDKNKAIPLVYCFTKNRNEKSYFTIFNFLSLKGLQPLSITIDFERFAINQIKNLFPETKIYGCFDHFGQCLWINIQRFGLTSWCQENSNAMIIKQLQALAFVPPDEVNDIFDRFINQMDEKIDEILGEFLQYFETTWLGIVQRGKRRKPLIEIDIWNVCDRLANDLPRTNNSVEGWHNLFNHRLQICHPNIDKLLREIRIEQASTEVIIRQIQNGVAVEKTHINYEDINQRLKRIFINYKNMDALDYINSIAQNF</sequence>
<dbReference type="InterPro" id="IPR040312">
    <property type="entry name" value="FWCH1/FWCH2"/>
</dbReference>
<dbReference type="PANTHER" id="PTHR31665:SF0">
    <property type="entry name" value="FLYWCH FAMILY MEMBER 2"/>
    <property type="match status" value="1"/>
</dbReference>
<evidence type="ECO:0000256" key="3">
    <source>
        <dbReference type="ARBA" id="ARBA00022833"/>
    </source>
</evidence>
<reference evidence="6" key="1">
    <citation type="submission" date="2014-05" db="EMBL/GenBank/DDBJ databases">
        <authorList>
            <person name="Chronopoulou M."/>
        </authorList>
    </citation>
    <scope>NUCLEOTIDE SEQUENCE</scope>
    <source>
        <tissue evidence="6">Whole organism</tissue>
    </source>
</reference>
<organism evidence="6">
    <name type="scientific">Lepeophtheirus salmonis</name>
    <name type="common">Salmon louse</name>
    <name type="synonym">Caligus salmonis</name>
    <dbReference type="NCBI Taxonomy" id="72036"/>
    <lineage>
        <taxon>Eukaryota</taxon>
        <taxon>Metazoa</taxon>
        <taxon>Ecdysozoa</taxon>
        <taxon>Arthropoda</taxon>
        <taxon>Crustacea</taxon>
        <taxon>Multicrustacea</taxon>
        <taxon>Hexanauplia</taxon>
        <taxon>Copepoda</taxon>
        <taxon>Siphonostomatoida</taxon>
        <taxon>Caligidae</taxon>
        <taxon>Lepeophtheirus</taxon>
    </lineage>
</organism>